<gene>
    <name evidence="1" type="ORF">TNCT_563841</name>
</gene>
<dbReference type="AlphaFoldDB" id="A0A8X6LT99"/>
<reference evidence="1" key="1">
    <citation type="submission" date="2020-07" db="EMBL/GenBank/DDBJ databases">
        <title>Multicomponent nature underlies the extraordinary mechanical properties of spider dragline silk.</title>
        <authorList>
            <person name="Kono N."/>
            <person name="Nakamura H."/>
            <person name="Mori M."/>
            <person name="Yoshida Y."/>
            <person name="Ohtoshi R."/>
            <person name="Malay A.D."/>
            <person name="Moran D.A.P."/>
            <person name="Tomita M."/>
            <person name="Numata K."/>
            <person name="Arakawa K."/>
        </authorList>
    </citation>
    <scope>NUCLEOTIDE SEQUENCE</scope>
</reference>
<comment type="caution">
    <text evidence="1">The sequence shown here is derived from an EMBL/GenBank/DDBJ whole genome shotgun (WGS) entry which is preliminary data.</text>
</comment>
<dbReference type="Proteomes" id="UP000887116">
    <property type="component" value="Unassembled WGS sequence"/>
</dbReference>
<evidence type="ECO:0000313" key="1">
    <source>
        <dbReference type="EMBL" id="GFR21205.1"/>
    </source>
</evidence>
<proteinExistence type="predicted"/>
<protein>
    <submittedName>
        <fullName evidence="1">Uncharacterized protein</fullName>
    </submittedName>
</protein>
<organism evidence="1 2">
    <name type="scientific">Trichonephila clavata</name>
    <name type="common">Joro spider</name>
    <name type="synonym">Nephila clavata</name>
    <dbReference type="NCBI Taxonomy" id="2740835"/>
    <lineage>
        <taxon>Eukaryota</taxon>
        <taxon>Metazoa</taxon>
        <taxon>Ecdysozoa</taxon>
        <taxon>Arthropoda</taxon>
        <taxon>Chelicerata</taxon>
        <taxon>Arachnida</taxon>
        <taxon>Araneae</taxon>
        <taxon>Araneomorphae</taxon>
        <taxon>Entelegynae</taxon>
        <taxon>Araneoidea</taxon>
        <taxon>Nephilidae</taxon>
        <taxon>Trichonephila</taxon>
    </lineage>
</organism>
<sequence length="214" mass="24162">MALTLKCAIDLRRSRSMPGEETCITVSSSCIIHQKNRPNLDCLLDGWNRRSLLFGDFNAVPRDGDIVILILLEALLRILSTQLQLNISRTKIVILLFLSFEGAASHPDLVLAHPNLLNQITHMLLPAPGGAGYKLLVAELNSGFGSYREPRFPRWNLKKANWTRYQELMDYLVREVITDETDNVDRAVEKCTEIILASAISCIPRGQRKKFSPF</sequence>
<name>A0A8X6LT99_TRICU</name>
<evidence type="ECO:0000313" key="2">
    <source>
        <dbReference type="Proteomes" id="UP000887116"/>
    </source>
</evidence>
<dbReference type="EMBL" id="BMAO01018123">
    <property type="protein sequence ID" value="GFR21205.1"/>
    <property type="molecule type" value="Genomic_DNA"/>
</dbReference>
<keyword evidence="2" id="KW-1185">Reference proteome</keyword>
<accession>A0A8X6LT99</accession>
<dbReference type="OrthoDB" id="6433840at2759"/>